<feature type="transmembrane region" description="Helical" evidence="2">
    <location>
        <begin position="254"/>
        <end position="278"/>
    </location>
</feature>
<accession>A0ABQ4JJG6</accession>
<feature type="transmembrane region" description="Helical" evidence="2">
    <location>
        <begin position="104"/>
        <end position="127"/>
    </location>
</feature>
<evidence type="ECO:0000256" key="1">
    <source>
        <dbReference type="SAM" id="MobiDB-lite"/>
    </source>
</evidence>
<reference evidence="3 4" key="1">
    <citation type="submission" date="2021-01" db="EMBL/GenBank/DDBJ databases">
        <title>Whole genome shotgun sequence of Verrucosispora qiuiae NBRC 106684.</title>
        <authorList>
            <person name="Komaki H."/>
            <person name="Tamura T."/>
        </authorList>
    </citation>
    <scope>NUCLEOTIDE SEQUENCE [LARGE SCALE GENOMIC DNA]</scope>
    <source>
        <strain evidence="3 4">NBRC 106684</strain>
    </source>
</reference>
<keyword evidence="2" id="KW-0472">Membrane</keyword>
<proteinExistence type="predicted"/>
<organism evidence="3 4">
    <name type="scientific">Micromonospora qiuiae</name>
    <dbReference type="NCBI Taxonomy" id="502268"/>
    <lineage>
        <taxon>Bacteria</taxon>
        <taxon>Bacillati</taxon>
        <taxon>Actinomycetota</taxon>
        <taxon>Actinomycetes</taxon>
        <taxon>Micromonosporales</taxon>
        <taxon>Micromonosporaceae</taxon>
        <taxon>Micromonospora</taxon>
    </lineage>
</organism>
<sequence>MTAAWPADDPSIAAAATGDRSHAAWPPADHTAAWPVADDRLERGYRRLLLAYPRRHRHRHGTELVTTLLEMAAPGQRRPRIGDALHLVASGLRLRFRLPAGRPIMALAALLTALTMGGFGAAAGSWLGAQTFADLPDDAAMARLMQQAGGSQGELLPHRSASPWQAESATLTTHGGGSWDAEQVRQRFAADGWSVSGLTPVSGASFTVHEDGTETETRLSGAQFTAGSDGLIVHVRGWDDGHHMIWAGPTRTPAFLPLVVVGTAVGLVVGWLIAAAVAYRIAAAAPGRRVTAAALWGITLLTLALPAVALYGNAMRVFRDGSATDSPALTVHSAFTPGEYYPFGPSWLVLGLSIAGVVAAVAAVLVARPGEQPPQPEVAAS</sequence>
<feature type="transmembrane region" description="Helical" evidence="2">
    <location>
        <begin position="290"/>
        <end position="312"/>
    </location>
</feature>
<feature type="transmembrane region" description="Helical" evidence="2">
    <location>
        <begin position="347"/>
        <end position="367"/>
    </location>
</feature>
<evidence type="ECO:0000256" key="2">
    <source>
        <dbReference type="SAM" id="Phobius"/>
    </source>
</evidence>
<name>A0ABQ4JJG6_9ACTN</name>
<dbReference type="RefSeq" id="WP_204038434.1">
    <property type="nucleotide sequence ID" value="NZ_BOPC01000139.1"/>
</dbReference>
<evidence type="ECO:0000313" key="4">
    <source>
        <dbReference type="Proteomes" id="UP000653076"/>
    </source>
</evidence>
<dbReference type="EMBL" id="BOPC01000139">
    <property type="protein sequence ID" value="GIJ30748.1"/>
    <property type="molecule type" value="Genomic_DNA"/>
</dbReference>
<keyword evidence="2" id="KW-0812">Transmembrane</keyword>
<comment type="caution">
    <text evidence="3">The sequence shown here is derived from an EMBL/GenBank/DDBJ whole genome shotgun (WGS) entry which is preliminary data.</text>
</comment>
<feature type="region of interest" description="Disordered" evidence="1">
    <location>
        <begin position="153"/>
        <end position="177"/>
    </location>
</feature>
<gene>
    <name evidence="3" type="ORF">Vqi01_59100</name>
</gene>
<keyword evidence="2" id="KW-1133">Transmembrane helix</keyword>
<protein>
    <submittedName>
        <fullName evidence="3">Uncharacterized protein</fullName>
    </submittedName>
</protein>
<feature type="compositionally biased region" description="Polar residues" evidence="1">
    <location>
        <begin position="162"/>
        <end position="173"/>
    </location>
</feature>
<keyword evidence="4" id="KW-1185">Reference proteome</keyword>
<dbReference type="Proteomes" id="UP000653076">
    <property type="component" value="Unassembled WGS sequence"/>
</dbReference>
<evidence type="ECO:0000313" key="3">
    <source>
        <dbReference type="EMBL" id="GIJ30748.1"/>
    </source>
</evidence>